<gene>
    <name evidence="2" type="ordered locus">Clole_0729</name>
</gene>
<dbReference type="InterPro" id="IPR050678">
    <property type="entry name" value="DNA_Partitioning_ATPase"/>
</dbReference>
<organism evidence="2 3">
    <name type="scientific">Cellulosilyticum lentocellum (strain ATCC 49066 / DSM 5427 / NCIMB 11756 / RHM5)</name>
    <name type="common">Clostridium lentocellum</name>
    <dbReference type="NCBI Taxonomy" id="642492"/>
    <lineage>
        <taxon>Bacteria</taxon>
        <taxon>Bacillati</taxon>
        <taxon>Bacillota</taxon>
        <taxon>Clostridia</taxon>
        <taxon>Lachnospirales</taxon>
        <taxon>Cellulosilyticaceae</taxon>
        <taxon>Cellulosilyticum</taxon>
    </lineage>
</organism>
<evidence type="ECO:0000313" key="3">
    <source>
        <dbReference type="Proteomes" id="UP000008467"/>
    </source>
</evidence>
<dbReference type="PANTHER" id="PTHR13696:SF52">
    <property type="entry name" value="PARA FAMILY PROTEIN CT_582"/>
    <property type="match status" value="1"/>
</dbReference>
<dbReference type="STRING" id="642492.Clole_0729"/>
<keyword evidence="3" id="KW-1185">Reference proteome</keyword>
<dbReference type="Proteomes" id="UP000008467">
    <property type="component" value="Chromosome"/>
</dbReference>
<name>F2JNW4_CELLD</name>
<dbReference type="eggNOG" id="COG1192">
    <property type="taxonomic scope" value="Bacteria"/>
</dbReference>
<feature type="domain" description="AAA" evidence="1">
    <location>
        <begin position="1"/>
        <end position="184"/>
    </location>
</feature>
<dbReference type="InterPro" id="IPR027417">
    <property type="entry name" value="P-loop_NTPase"/>
</dbReference>
<accession>F2JNW4</accession>
<dbReference type="PANTHER" id="PTHR13696">
    <property type="entry name" value="P-LOOP CONTAINING NUCLEOSIDE TRIPHOSPHATE HYDROLASE"/>
    <property type="match status" value="1"/>
</dbReference>
<dbReference type="CDD" id="cd02042">
    <property type="entry name" value="ParAB_family"/>
    <property type="match status" value="1"/>
</dbReference>
<dbReference type="SUPFAM" id="SSF52540">
    <property type="entry name" value="P-loop containing nucleoside triphosphate hydrolases"/>
    <property type="match status" value="1"/>
</dbReference>
<reference evidence="2 3" key="1">
    <citation type="journal article" date="2011" name="J. Bacteriol.">
        <title>Complete genome sequence of the cellulose-degrading bacterium Cellulosilyticum lentocellum.</title>
        <authorList>
            <consortium name="US DOE Joint Genome Institute"/>
            <person name="Miller D.A."/>
            <person name="Suen G."/>
            <person name="Bruce D."/>
            <person name="Copeland A."/>
            <person name="Cheng J.F."/>
            <person name="Detter C."/>
            <person name="Goodwin L.A."/>
            <person name="Han C.S."/>
            <person name="Hauser L.J."/>
            <person name="Land M.L."/>
            <person name="Lapidus A."/>
            <person name="Lucas S."/>
            <person name="Meincke L."/>
            <person name="Pitluck S."/>
            <person name="Tapia R."/>
            <person name="Teshima H."/>
            <person name="Woyke T."/>
            <person name="Fox B.G."/>
            <person name="Angert E.R."/>
            <person name="Currie C.R."/>
        </authorList>
    </citation>
    <scope>NUCLEOTIDE SEQUENCE [LARGE SCALE GENOMIC DNA]</scope>
    <source>
        <strain evidence="3">ATCC 49066 / DSM 5427 / NCIMB 11756 / RHM5</strain>
    </source>
</reference>
<dbReference type="KEGG" id="cle:Clole_0729"/>
<protein>
    <submittedName>
        <fullName evidence="2">Cobyrinic acid ac-diamide synthase</fullName>
    </submittedName>
</protein>
<dbReference type="RefSeq" id="WP_013655763.1">
    <property type="nucleotide sequence ID" value="NC_015275.1"/>
</dbReference>
<dbReference type="AlphaFoldDB" id="F2JNW4"/>
<dbReference type="Gene3D" id="3.40.50.300">
    <property type="entry name" value="P-loop containing nucleotide triphosphate hydrolases"/>
    <property type="match status" value="1"/>
</dbReference>
<dbReference type="InterPro" id="IPR025669">
    <property type="entry name" value="AAA_dom"/>
</dbReference>
<proteinExistence type="predicted"/>
<evidence type="ECO:0000313" key="2">
    <source>
        <dbReference type="EMBL" id="ADZ82462.1"/>
    </source>
</evidence>
<sequence>MRVISVINLKGGVGKTTTSANLAYDLAEYHGCKVLVIDNDKQGNISRLFKAYDEDEDCGMYKVLLEDKLTDIIKYTDYTNIDIITANMTLLSANLMLMQEDTEEQHTRLRNYLSQLENLDNETYREYDYVIIDNPPTIDMCVINALACTDDVIVPVKVDKWALEGLDIITSQIKEAKEFNPCLNILGVLITAFKKNDINEAGEEWIRKKSGYPVFETKIRRTEKADEATFFEKPVGEYSTRSAAARDYKALTLEYLRLTEE</sequence>
<evidence type="ECO:0000259" key="1">
    <source>
        <dbReference type="Pfam" id="PF13614"/>
    </source>
</evidence>
<dbReference type="HOGENOM" id="CLU_037612_1_4_9"/>
<dbReference type="EMBL" id="CP002582">
    <property type="protein sequence ID" value="ADZ82462.1"/>
    <property type="molecule type" value="Genomic_DNA"/>
</dbReference>
<dbReference type="Pfam" id="PF13614">
    <property type="entry name" value="AAA_31"/>
    <property type="match status" value="1"/>
</dbReference>